<gene>
    <name evidence="1" type="ORF">AVDCRST_MAG37-27</name>
</gene>
<dbReference type="EMBL" id="CADCVD010000003">
    <property type="protein sequence ID" value="CAA9422391.1"/>
    <property type="molecule type" value="Genomic_DNA"/>
</dbReference>
<dbReference type="InterPro" id="IPR046038">
    <property type="entry name" value="DUF5996"/>
</dbReference>
<sequence>MRQEHHIARALPPLPLDEWEDTKETLHRYCQIAGKVRMELSPFRNHWWHLTLYVTTRGLSTGPIPYGNMTFDISFDLLENKLAVTTSDEGEFSFALDDLPVAEFYRRLFDGLCSLGIDAAINTKPFDLDDEYMLDENTFHCVCDREYARRYHRILLWVDQVFNEFSGRFNGKTSPVQLFWHSFDIAVTRFSGKQASLPEGTDSVTREAYSHEVISFGFWPGDQNVREPAFYSYTAPEPEGLTTYPLRPEAASWLPEGGTALLTYEQVRNSASPTKTLLEFMESAYQAGAKSAGWSVKTLQTHPPDREAAKLEKDG</sequence>
<organism evidence="1">
    <name type="scientific">uncultured Rubrobacteraceae bacterium</name>
    <dbReference type="NCBI Taxonomy" id="349277"/>
    <lineage>
        <taxon>Bacteria</taxon>
        <taxon>Bacillati</taxon>
        <taxon>Actinomycetota</taxon>
        <taxon>Rubrobacteria</taxon>
        <taxon>Rubrobacterales</taxon>
        <taxon>Rubrobacteraceae</taxon>
        <taxon>environmental samples</taxon>
    </lineage>
</organism>
<dbReference type="AlphaFoldDB" id="A0A6J4PRY5"/>
<reference evidence="1" key="1">
    <citation type="submission" date="2020-02" db="EMBL/GenBank/DDBJ databases">
        <authorList>
            <person name="Meier V. D."/>
        </authorList>
    </citation>
    <scope>NUCLEOTIDE SEQUENCE</scope>
    <source>
        <strain evidence="1">AVDCRST_MAG37</strain>
    </source>
</reference>
<proteinExistence type="predicted"/>
<dbReference type="Pfam" id="PF19459">
    <property type="entry name" value="DUF5996"/>
    <property type="match status" value="1"/>
</dbReference>
<name>A0A6J4PRY5_9ACTN</name>
<accession>A0A6J4PRY5</accession>
<evidence type="ECO:0000313" key="1">
    <source>
        <dbReference type="EMBL" id="CAA9422391.1"/>
    </source>
</evidence>
<protein>
    <submittedName>
        <fullName evidence="1">Ava_C0101 and related proteins</fullName>
    </submittedName>
</protein>